<keyword evidence="8" id="KW-1185">Reference proteome</keyword>
<dbReference type="PANTHER" id="PTHR22746:SF10">
    <property type="entry name" value="GUANINE NUCLEOTIDE EXCHANGE FACTOR SUBUNIT RIC1"/>
    <property type="match status" value="1"/>
</dbReference>
<keyword evidence="2 5" id="KW-0472">Membrane</keyword>
<dbReference type="PANTHER" id="PTHR22746">
    <property type="entry name" value="RAB6A-GEF COMPLEX PARTNER PROTEIN 1"/>
    <property type="match status" value="1"/>
</dbReference>
<feature type="region of interest" description="Disordered" evidence="4">
    <location>
        <begin position="1101"/>
        <end position="1166"/>
    </location>
</feature>
<dbReference type="InterPro" id="IPR040096">
    <property type="entry name" value="Ric1"/>
</dbReference>
<dbReference type="GO" id="GO:0005829">
    <property type="term" value="C:cytosol"/>
    <property type="evidence" value="ECO:0007669"/>
    <property type="project" value="TreeGrafter"/>
</dbReference>
<feature type="compositionally biased region" description="Polar residues" evidence="4">
    <location>
        <begin position="354"/>
        <end position="364"/>
    </location>
</feature>
<evidence type="ECO:0000259" key="6">
    <source>
        <dbReference type="Pfam" id="PF07064"/>
    </source>
</evidence>
<evidence type="ECO:0000256" key="4">
    <source>
        <dbReference type="SAM" id="MobiDB-lite"/>
    </source>
</evidence>
<feature type="compositionally biased region" description="Polar residues" evidence="4">
    <location>
        <begin position="1541"/>
        <end position="1570"/>
    </location>
</feature>
<dbReference type="InterPro" id="IPR009771">
    <property type="entry name" value="RIC1_C"/>
</dbReference>
<reference evidence="7 8" key="1">
    <citation type="journal article" date="2019" name="PLoS Biol.">
        <title>Sex chromosomes control vertical transmission of feminizing Wolbachia symbionts in an isopod.</title>
        <authorList>
            <person name="Becking T."/>
            <person name="Chebbi M.A."/>
            <person name="Giraud I."/>
            <person name="Moumen B."/>
            <person name="Laverre T."/>
            <person name="Caubet Y."/>
            <person name="Peccoud J."/>
            <person name="Gilbert C."/>
            <person name="Cordaux R."/>
        </authorList>
    </citation>
    <scope>NUCLEOTIDE SEQUENCE [LARGE SCALE GENOMIC DNA]</scope>
    <source>
        <strain evidence="7">ANa2</strain>
        <tissue evidence="7">Whole body excluding digestive tract and cuticle</tissue>
    </source>
</reference>
<evidence type="ECO:0000256" key="5">
    <source>
        <dbReference type="SAM" id="Phobius"/>
    </source>
</evidence>
<feature type="region of interest" description="Disordered" evidence="4">
    <location>
        <begin position="350"/>
        <end position="409"/>
    </location>
</feature>
<name>A0A5N5SSY2_9CRUS</name>
<dbReference type="Pfam" id="PF25440">
    <property type="entry name" value="Beta-prop_RIC1_2nd"/>
    <property type="match status" value="1"/>
</dbReference>
<gene>
    <name evidence="7" type="primary">RIC1</name>
    <name evidence="7" type="ORF">Anas_11754</name>
</gene>
<evidence type="ECO:0000256" key="2">
    <source>
        <dbReference type="ARBA" id="ARBA00023136"/>
    </source>
</evidence>
<feature type="transmembrane region" description="Helical" evidence="5">
    <location>
        <begin position="734"/>
        <end position="755"/>
    </location>
</feature>
<feature type="region of interest" description="Disordered" evidence="4">
    <location>
        <begin position="1498"/>
        <end position="1575"/>
    </location>
</feature>
<evidence type="ECO:0000313" key="7">
    <source>
        <dbReference type="EMBL" id="KAB7497326.1"/>
    </source>
</evidence>
<dbReference type="Proteomes" id="UP000326759">
    <property type="component" value="Unassembled WGS sequence"/>
</dbReference>
<feature type="domain" description="RIC1 C-terminal alpha solenoid region" evidence="6">
    <location>
        <begin position="895"/>
        <end position="1061"/>
    </location>
</feature>
<feature type="compositionally biased region" description="Pro residues" evidence="4">
    <location>
        <begin position="1389"/>
        <end position="1399"/>
    </location>
</feature>
<feature type="compositionally biased region" description="Polar residues" evidence="4">
    <location>
        <begin position="1501"/>
        <end position="1512"/>
    </location>
</feature>
<feature type="compositionally biased region" description="Polar residues" evidence="4">
    <location>
        <begin position="1124"/>
        <end position="1141"/>
    </location>
</feature>
<keyword evidence="5" id="KW-0812">Transmembrane</keyword>
<dbReference type="OrthoDB" id="67540at2759"/>
<dbReference type="GO" id="GO:0034066">
    <property type="term" value="C:Ric1-Rgp1 guanyl-nucleotide exchange factor complex"/>
    <property type="evidence" value="ECO:0007669"/>
    <property type="project" value="InterPro"/>
</dbReference>
<keyword evidence="5" id="KW-1133">Transmembrane helix</keyword>
<protein>
    <recommendedName>
        <fullName evidence="3">Protein RIC1 homolog</fullName>
    </recommendedName>
</protein>
<feature type="compositionally biased region" description="Low complexity" evidence="4">
    <location>
        <begin position="1144"/>
        <end position="1154"/>
    </location>
</feature>
<sequence>MYYPIGLPKRLNICNNSDGEIQAIVCNRDRILFAILSENAIWIWFSRPCVPLTAFQRSLKSVQETGTNRLVEWRPDSSMLVVATNKNILLFYSVSMDGSHREVYEQDDSPLPSLRRYSAELYTKERIPPLNIAQVSQLELVGRITSFVCLRDELMVATHNGHIQRVKWDGTIHNDYCIDLSRVPFCDDQLVMKAVPLEVPGTGVHVVHLEYSPLVGGFAVVFSDGRAAFLTASTLKFDPNAVQGIWARDLEDACCAAINHKYRLLAFGRANSQGVVMMVDEATGGLEVCHRLILSSKDFVGHPGPVGHMRWTPDGTVLGLSWVNGGFSLWSEWGAEGYEAWCVRGKSKSKLENQRQNSPSSSVNLPPFNPKPEDVSRSVSSLPENLFRGGEPGADSEKDDAFDGENEEDKQLKSSVIIMTFIKSALTVNPCMSRLERVLLQGSDRLYLSSKEGLESESVDEMELFSESSPYFYGQEEDEESLSYEGPGLSHQRSHKVNTLNVAASKQWLVVPIPYSYTAANWPIRYTCIDDEGEYIGVAGRNGVAHYSLKKRKWRLFGNENQEEDLVVTGGLLWWKDSYLTLGAYNIPANSDQIRLYPKNQKLDNEFATIIPQPAQVLLLNIYCDQMIVLTSDCRITVYNLSEHSTSAKANTYTVSVSRIQEVDISGLTVHPACVISVGLTSLRTESWRSHCNHPVRPPAQSIIFNISGKVLMIQRDHSIDPSASSESVKDQKLVGLLVLSTVLTLFIIFIIVFPSGFLDKDIFCEYLIVIIPFQFQSAQMTPIVLASCCEALWCATRTVSHKPHLSHALWLHCGAHGTRAWLPLFPAPGVDRGHTFMARRIMLPFTPSIYPLAVLFEEAIMIGAETDSSILACDNTTLHQPLVLVEKTSQVYLHHLLRQLLRRNLGYHAWEVANTCRHLPYFPHALELLLHQVLEEEATSKDPIPDSLLPRVLDFIREFPVHLLTVVQCARKTELALWRYLFSVAGSPRHLFTQALSKGELETAASYLIILQNLESAMVSRTHATKLLDATLEASKWELSKDLIRFLRSIDPKDLESPKASAPISIGTRIGFTHATPPVSPQCADEDLSMIMPNTQALRGRSFSSASGPKAPGAPGGNFDGAASSTSFPHVSASRTVSDTSKGKGSSPGASSVKEPRKTSSGSSKDLSTAEEYFLDVILQRRAKKLLTDRRLRDLGTMAAHLDFPLVSWLRKEKLRAAAVDDFVLTLRQVHQDFSWPFPISPNNLLRKYSVSSSVETSEGTRMSSIEERMQQLSITVPKGSSLNGGEIGDSGYLSQSTNTGDTGTPLTPQHLMHSHSITPLPLSNTVIDGTVTHEAMLAPHSPTAADMFSMSEEGSLFGDDTGSIACGGEWGPEGTIDPTRNLLSRSPDPPLQPHPKPPPYAEVQLRYLLQIFLEAGCLEISVVLAVVLRDALAILRVVSLARSPDIPAQVLTRLANGLKQMKHFTDTQCLGYQSFMSAVMSQTKVLQRLAENRHGASNRLANTSASSWQGSGAPKIGSYQTSNSNMVTQVGSGGRAPSDGSTLNKTSSGTNSSSLKDTLTVTDGSYGQKTDKTSLKDSLGAVERKHAVQHNDIKSTDEGAATSMARVSVEEETASNACILS</sequence>
<feature type="region of interest" description="Disordered" evidence="4">
    <location>
        <begin position="1371"/>
        <end position="1399"/>
    </location>
</feature>
<accession>A0A5N5SSY2</accession>
<dbReference type="EMBL" id="SEYY01020405">
    <property type="protein sequence ID" value="KAB7497326.1"/>
    <property type="molecule type" value="Genomic_DNA"/>
</dbReference>
<evidence type="ECO:0000256" key="1">
    <source>
        <dbReference type="ARBA" id="ARBA00004370"/>
    </source>
</evidence>
<comment type="subcellular location">
    <subcellularLocation>
        <location evidence="1">Membrane</location>
    </subcellularLocation>
</comment>
<evidence type="ECO:0000256" key="3">
    <source>
        <dbReference type="ARBA" id="ARBA00029879"/>
    </source>
</evidence>
<proteinExistence type="predicted"/>
<comment type="caution">
    <text evidence="7">The sequence shown here is derived from an EMBL/GenBank/DDBJ whole genome shotgun (WGS) entry which is preliminary data.</text>
</comment>
<dbReference type="SUPFAM" id="SSF50978">
    <property type="entry name" value="WD40 repeat-like"/>
    <property type="match status" value="2"/>
</dbReference>
<dbReference type="GO" id="GO:0000139">
    <property type="term" value="C:Golgi membrane"/>
    <property type="evidence" value="ECO:0007669"/>
    <property type="project" value="TreeGrafter"/>
</dbReference>
<dbReference type="Pfam" id="PF07064">
    <property type="entry name" value="RIC1"/>
    <property type="match status" value="1"/>
</dbReference>
<organism evidence="7 8">
    <name type="scientific">Armadillidium nasatum</name>
    <dbReference type="NCBI Taxonomy" id="96803"/>
    <lineage>
        <taxon>Eukaryota</taxon>
        <taxon>Metazoa</taxon>
        <taxon>Ecdysozoa</taxon>
        <taxon>Arthropoda</taxon>
        <taxon>Crustacea</taxon>
        <taxon>Multicrustacea</taxon>
        <taxon>Malacostraca</taxon>
        <taxon>Eumalacostraca</taxon>
        <taxon>Peracarida</taxon>
        <taxon>Isopoda</taxon>
        <taxon>Oniscidea</taxon>
        <taxon>Crinocheta</taxon>
        <taxon>Armadillidiidae</taxon>
        <taxon>Armadillidium</taxon>
    </lineage>
</organism>
<feature type="compositionally biased region" description="Polar residues" evidence="4">
    <location>
        <begin position="1520"/>
        <end position="1532"/>
    </location>
</feature>
<evidence type="ECO:0000313" key="8">
    <source>
        <dbReference type="Proteomes" id="UP000326759"/>
    </source>
</evidence>
<dbReference type="GO" id="GO:0042147">
    <property type="term" value="P:retrograde transport, endosome to Golgi"/>
    <property type="evidence" value="ECO:0007669"/>
    <property type="project" value="TreeGrafter"/>
</dbReference>
<feature type="compositionally biased region" description="Low complexity" evidence="4">
    <location>
        <begin position="1105"/>
        <end position="1114"/>
    </location>
</feature>
<dbReference type="GO" id="GO:0006886">
    <property type="term" value="P:intracellular protein transport"/>
    <property type="evidence" value="ECO:0007669"/>
    <property type="project" value="InterPro"/>
</dbReference>
<dbReference type="InterPro" id="IPR036322">
    <property type="entry name" value="WD40_repeat_dom_sf"/>
</dbReference>